<protein>
    <submittedName>
        <fullName evidence="1">Uncharacterized protein</fullName>
    </submittedName>
</protein>
<gene>
    <name evidence="1" type="ORF">B4V02_03250</name>
</gene>
<accession>A0A222WJ10</accession>
<dbReference type="OrthoDB" id="5901192at2"/>
<proteinExistence type="predicted"/>
<organism evidence="1 2">
    <name type="scientific">Paenibacillus kribbensis</name>
    <dbReference type="NCBI Taxonomy" id="172713"/>
    <lineage>
        <taxon>Bacteria</taxon>
        <taxon>Bacillati</taxon>
        <taxon>Bacillota</taxon>
        <taxon>Bacilli</taxon>
        <taxon>Bacillales</taxon>
        <taxon>Paenibacillaceae</taxon>
        <taxon>Paenibacillus</taxon>
    </lineage>
</organism>
<dbReference type="Proteomes" id="UP000214666">
    <property type="component" value="Chromosome"/>
</dbReference>
<dbReference type="KEGG" id="pkb:B4V02_03250"/>
<keyword evidence="2" id="KW-1185">Reference proteome</keyword>
<name>A0A222WJ10_9BACL</name>
<dbReference type="AlphaFoldDB" id="A0A222WJ10"/>
<reference evidence="1 2" key="1">
    <citation type="submission" date="2017-03" db="EMBL/GenBank/DDBJ databases">
        <title>Complete genome sequence of Paenibacillus Kribbensis producing bioflocculants.</title>
        <authorList>
            <person name="Lee H.-G."/>
            <person name="Oh H.-M."/>
        </authorList>
    </citation>
    <scope>NUCLEOTIDE SEQUENCE [LARGE SCALE GENOMIC DNA]</scope>
    <source>
        <strain evidence="1 2">AM49</strain>
    </source>
</reference>
<sequence length="307" mass="35541">MNLEVTICPSLLEKCFDGFSDAFHENILLKEIKRRKIVIHQEIEDIYEDYIRLNRPELFDLYATFVSSILNNENYSKLIDEFNENAIVNSIFPHSKNNVVICSICNDTKDRILLSELINSTEKSELVKKLNINTFSSVDILDEKKSTILNLYKIPIYKRIPRGANSSNLSEWLGRFLLEEKEITIIDNYLYENSDNFYKYVLSKIDVSASVKLITKLNGKITERDIINKFKAAPFSSWNINEINIVSGKREQHARNIITENYLIMIDKGMAAFGTGKSNSTDQSDITIHYKNRIQGYSLPFNIRKII</sequence>
<evidence type="ECO:0000313" key="2">
    <source>
        <dbReference type="Proteomes" id="UP000214666"/>
    </source>
</evidence>
<dbReference type="RefSeq" id="WP_094153712.1">
    <property type="nucleotide sequence ID" value="NZ_CP020028.1"/>
</dbReference>
<dbReference type="EMBL" id="CP020028">
    <property type="protein sequence ID" value="ASR45783.1"/>
    <property type="molecule type" value="Genomic_DNA"/>
</dbReference>
<evidence type="ECO:0000313" key="1">
    <source>
        <dbReference type="EMBL" id="ASR45783.1"/>
    </source>
</evidence>